<keyword evidence="5 6" id="KW-0472">Membrane</keyword>
<evidence type="ECO:0000313" key="8">
    <source>
        <dbReference type="Proteomes" id="UP001145072"/>
    </source>
</evidence>
<dbReference type="RefSeq" id="WP_272479961.1">
    <property type="nucleotide sequence ID" value="NZ_JAMQJZ010000005.1"/>
</dbReference>
<keyword evidence="3 6" id="KW-0812">Transmembrane</keyword>
<evidence type="ECO:0000256" key="3">
    <source>
        <dbReference type="ARBA" id="ARBA00022692"/>
    </source>
</evidence>
<dbReference type="PANTHER" id="PTHR43701:SF2">
    <property type="entry name" value="MEMBRANE TRANSPORTER PROTEIN YJNA-RELATED"/>
    <property type="match status" value="1"/>
</dbReference>
<keyword evidence="6" id="KW-1003">Cell membrane</keyword>
<evidence type="ECO:0000256" key="2">
    <source>
        <dbReference type="ARBA" id="ARBA00009142"/>
    </source>
</evidence>
<feature type="transmembrane region" description="Helical" evidence="6">
    <location>
        <begin position="65"/>
        <end position="85"/>
    </location>
</feature>
<dbReference type="GO" id="GO:0005886">
    <property type="term" value="C:plasma membrane"/>
    <property type="evidence" value="ECO:0007669"/>
    <property type="project" value="UniProtKB-SubCell"/>
</dbReference>
<keyword evidence="4 6" id="KW-1133">Transmembrane helix</keyword>
<accession>A0A9X3WKK8</accession>
<keyword evidence="8" id="KW-1185">Reference proteome</keyword>
<feature type="transmembrane region" description="Helical" evidence="6">
    <location>
        <begin position="122"/>
        <end position="139"/>
    </location>
</feature>
<name>A0A9X3WKK8_9BACI</name>
<sequence>MVQWENELRNWMVVVTLFFVICILVGFLSAFVGSIAGLGGGVILVPTLLIFYELFDSFSWATSQNIVSISLIVMIFTAISSSISYYKKNRIDYKSGFIFVAFGVPGGMLGSWLNAFINTDRFTLYFGLLMIAMFFFFFIRKKTPQKQVEHTGVWMVERTIHMKGNTYHYGFSILAVMVVAFLVGVLSGLFGIGGGSLMVPAMMLLFHFPAHIATATSMFIIVFLSMFSSITHVVLGHVNWEYVWLFIPGAWLGGTIGAKVNQKMKASTVEGFLRILLLIIGIRLIWQGLQ</sequence>
<feature type="transmembrane region" description="Helical" evidence="6">
    <location>
        <begin position="97"/>
        <end position="116"/>
    </location>
</feature>
<reference evidence="7" key="1">
    <citation type="submission" date="2022-06" db="EMBL/GenBank/DDBJ databases">
        <title>Aquibacillus sp. a new bacterium isolated from soil saline samples.</title>
        <authorList>
            <person name="Galisteo C."/>
            <person name="De La Haba R."/>
            <person name="Sanchez-Porro C."/>
            <person name="Ventosa A."/>
        </authorList>
    </citation>
    <scope>NUCLEOTIDE SEQUENCE</scope>
    <source>
        <strain evidence="7">JCM 12387</strain>
    </source>
</reference>
<evidence type="ECO:0000256" key="1">
    <source>
        <dbReference type="ARBA" id="ARBA00004141"/>
    </source>
</evidence>
<dbReference type="AlphaFoldDB" id="A0A9X3WKK8"/>
<gene>
    <name evidence="7" type="ORF">NC661_08355</name>
</gene>
<dbReference type="PANTHER" id="PTHR43701">
    <property type="entry name" value="MEMBRANE TRANSPORTER PROTEIN MJ0441-RELATED"/>
    <property type="match status" value="1"/>
</dbReference>
<dbReference type="InterPro" id="IPR051598">
    <property type="entry name" value="TSUP/Inactive_protease-like"/>
</dbReference>
<feature type="transmembrane region" description="Helical" evidence="6">
    <location>
        <begin position="242"/>
        <end position="260"/>
    </location>
</feature>
<feature type="transmembrane region" description="Helical" evidence="6">
    <location>
        <begin position="12"/>
        <end position="45"/>
    </location>
</feature>
<comment type="caution">
    <text evidence="7">The sequence shown here is derived from an EMBL/GenBank/DDBJ whole genome shotgun (WGS) entry which is preliminary data.</text>
</comment>
<dbReference type="InterPro" id="IPR002781">
    <property type="entry name" value="TM_pro_TauE-like"/>
</dbReference>
<protein>
    <recommendedName>
        <fullName evidence="6">Probable membrane transporter protein</fullName>
    </recommendedName>
</protein>
<evidence type="ECO:0000256" key="4">
    <source>
        <dbReference type="ARBA" id="ARBA00022989"/>
    </source>
</evidence>
<comment type="subcellular location">
    <subcellularLocation>
        <location evidence="6">Cell membrane</location>
        <topology evidence="6">Multi-pass membrane protein</topology>
    </subcellularLocation>
    <subcellularLocation>
        <location evidence="1">Membrane</location>
        <topology evidence="1">Multi-pass membrane protein</topology>
    </subcellularLocation>
</comment>
<comment type="similarity">
    <text evidence="2 6">Belongs to the 4-toluene sulfonate uptake permease (TSUP) (TC 2.A.102) family.</text>
</comment>
<dbReference type="Pfam" id="PF01925">
    <property type="entry name" value="TauE"/>
    <property type="match status" value="1"/>
</dbReference>
<evidence type="ECO:0000256" key="5">
    <source>
        <dbReference type="ARBA" id="ARBA00023136"/>
    </source>
</evidence>
<dbReference type="Proteomes" id="UP001145072">
    <property type="component" value="Unassembled WGS sequence"/>
</dbReference>
<feature type="transmembrane region" description="Helical" evidence="6">
    <location>
        <begin position="272"/>
        <end position="289"/>
    </location>
</feature>
<evidence type="ECO:0000313" key="7">
    <source>
        <dbReference type="EMBL" id="MDC3420375.1"/>
    </source>
</evidence>
<evidence type="ECO:0000256" key="6">
    <source>
        <dbReference type="RuleBase" id="RU363041"/>
    </source>
</evidence>
<dbReference type="EMBL" id="JAMQJZ010000005">
    <property type="protein sequence ID" value="MDC3420375.1"/>
    <property type="molecule type" value="Genomic_DNA"/>
</dbReference>
<organism evidence="7 8">
    <name type="scientific">Aquibacillus koreensis</name>
    <dbReference type="NCBI Taxonomy" id="279446"/>
    <lineage>
        <taxon>Bacteria</taxon>
        <taxon>Bacillati</taxon>
        <taxon>Bacillota</taxon>
        <taxon>Bacilli</taxon>
        <taxon>Bacillales</taxon>
        <taxon>Bacillaceae</taxon>
        <taxon>Aquibacillus</taxon>
    </lineage>
</organism>
<proteinExistence type="inferred from homology"/>
<feature type="transmembrane region" description="Helical" evidence="6">
    <location>
        <begin position="166"/>
        <end position="183"/>
    </location>
</feature>